<feature type="domain" description="Thiamin pyrophosphokinase thiamin-binding" evidence="6">
    <location>
        <begin position="146"/>
        <end position="205"/>
    </location>
</feature>
<keyword evidence="4" id="KW-0067">ATP-binding</keyword>
<dbReference type="Pfam" id="PF04265">
    <property type="entry name" value="TPK_B1_binding"/>
    <property type="match status" value="1"/>
</dbReference>
<protein>
    <recommendedName>
        <fullName evidence="5">Thiamine diphosphokinase</fullName>
        <ecNumber evidence="5">2.7.6.2</ecNumber>
    </recommendedName>
</protein>
<dbReference type="InterPro" id="IPR006282">
    <property type="entry name" value="Thi_PPkinase"/>
</dbReference>
<sequence length="211" mass="23645">MKIVIASGGMPPSYDLLYEELKEASYLICADSGANYLYEYNICPDILIGDFDSIDIQVLNYFKDNHTNIIQYPPEKDYTDTEIAVNKALELNVDEIVLLGCTGTRIDHFLGNLGMLLKCLSKKVTAYIKDEHNTITIADKSLSIFGSEGETFSLAAYSENVENLTISGAKYPLNNYYLEIGSALTISNEFQDKEVKINFDEGILLIIYSRD</sequence>
<organism evidence="7 8">
    <name type="scientific">Clostridium ganghwense</name>
    <dbReference type="NCBI Taxonomy" id="312089"/>
    <lineage>
        <taxon>Bacteria</taxon>
        <taxon>Bacillati</taxon>
        <taxon>Bacillota</taxon>
        <taxon>Clostridia</taxon>
        <taxon>Eubacteriales</taxon>
        <taxon>Clostridiaceae</taxon>
        <taxon>Clostridium</taxon>
    </lineage>
</organism>
<dbReference type="RefSeq" id="WP_268051344.1">
    <property type="nucleotide sequence ID" value="NZ_JAPQES010000007.1"/>
</dbReference>
<evidence type="ECO:0000256" key="1">
    <source>
        <dbReference type="ARBA" id="ARBA00022679"/>
    </source>
</evidence>
<dbReference type="InterPro" id="IPR053149">
    <property type="entry name" value="TPK"/>
</dbReference>
<evidence type="ECO:0000313" key="8">
    <source>
        <dbReference type="Proteomes" id="UP001079657"/>
    </source>
</evidence>
<evidence type="ECO:0000313" key="7">
    <source>
        <dbReference type="EMBL" id="MCY6372366.1"/>
    </source>
</evidence>
<name>A0ABT4CTG3_9CLOT</name>
<dbReference type="GO" id="GO:0004788">
    <property type="term" value="F:thiamine diphosphokinase activity"/>
    <property type="evidence" value="ECO:0007669"/>
    <property type="project" value="UniProtKB-EC"/>
</dbReference>
<keyword evidence="3" id="KW-0418">Kinase</keyword>
<dbReference type="InterPro" id="IPR007371">
    <property type="entry name" value="TPK_catalytic"/>
</dbReference>
<evidence type="ECO:0000256" key="3">
    <source>
        <dbReference type="ARBA" id="ARBA00022777"/>
    </source>
</evidence>
<dbReference type="Pfam" id="PF04263">
    <property type="entry name" value="TPK_catalytic"/>
    <property type="match status" value="1"/>
</dbReference>
<dbReference type="Proteomes" id="UP001079657">
    <property type="component" value="Unassembled WGS sequence"/>
</dbReference>
<dbReference type="InterPro" id="IPR036371">
    <property type="entry name" value="TPK_B1-bd_sf"/>
</dbReference>
<dbReference type="SMART" id="SM00983">
    <property type="entry name" value="TPK_B1_binding"/>
    <property type="match status" value="1"/>
</dbReference>
<reference evidence="7" key="1">
    <citation type="submission" date="2022-12" db="EMBL/GenBank/DDBJ databases">
        <authorList>
            <person name="Wang J."/>
        </authorList>
    </citation>
    <scope>NUCLEOTIDE SEQUENCE</scope>
    <source>
        <strain evidence="7">HY-42-06</strain>
    </source>
</reference>
<keyword evidence="2" id="KW-0547">Nucleotide-binding</keyword>
<dbReference type="Gene3D" id="3.40.50.10240">
    <property type="entry name" value="Thiamin pyrophosphokinase, catalytic domain"/>
    <property type="match status" value="1"/>
</dbReference>
<comment type="caution">
    <text evidence="7">The sequence shown here is derived from an EMBL/GenBank/DDBJ whole genome shotgun (WGS) entry which is preliminary data.</text>
</comment>
<evidence type="ECO:0000259" key="6">
    <source>
        <dbReference type="SMART" id="SM00983"/>
    </source>
</evidence>
<proteinExistence type="predicted"/>
<evidence type="ECO:0000256" key="4">
    <source>
        <dbReference type="ARBA" id="ARBA00022840"/>
    </source>
</evidence>
<keyword evidence="1 7" id="KW-0808">Transferase</keyword>
<gene>
    <name evidence="7" type="ORF">OXH55_17175</name>
</gene>
<evidence type="ECO:0000256" key="2">
    <source>
        <dbReference type="ARBA" id="ARBA00022741"/>
    </source>
</evidence>
<dbReference type="PANTHER" id="PTHR41299">
    <property type="entry name" value="THIAMINE PYROPHOSPHOKINASE"/>
    <property type="match status" value="1"/>
</dbReference>
<keyword evidence="8" id="KW-1185">Reference proteome</keyword>
<dbReference type="NCBIfam" id="TIGR01378">
    <property type="entry name" value="thi_PPkinase"/>
    <property type="match status" value="1"/>
</dbReference>
<dbReference type="PANTHER" id="PTHR41299:SF1">
    <property type="entry name" value="THIAMINE PYROPHOSPHOKINASE"/>
    <property type="match status" value="1"/>
</dbReference>
<dbReference type="EC" id="2.7.6.2" evidence="5"/>
<accession>A0ABT4CTG3</accession>
<dbReference type="EMBL" id="JAPQES010000007">
    <property type="protein sequence ID" value="MCY6372366.1"/>
    <property type="molecule type" value="Genomic_DNA"/>
</dbReference>
<dbReference type="SUPFAM" id="SSF63999">
    <property type="entry name" value="Thiamin pyrophosphokinase, catalytic domain"/>
    <property type="match status" value="1"/>
</dbReference>
<dbReference type="InterPro" id="IPR007373">
    <property type="entry name" value="Thiamin_PyroPKinase_B1-bd"/>
</dbReference>
<dbReference type="InterPro" id="IPR036759">
    <property type="entry name" value="TPK_catalytic_sf"/>
</dbReference>
<dbReference type="SUPFAM" id="SSF63862">
    <property type="entry name" value="Thiamin pyrophosphokinase, substrate-binding domain"/>
    <property type="match status" value="1"/>
</dbReference>
<dbReference type="CDD" id="cd07995">
    <property type="entry name" value="TPK"/>
    <property type="match status" value="1"/>
</dbReference>
<evidence type="ECO:0000256" key="5">
    <source>
        <dbReference type="NCBIfam" id="TIGR01378"/>
    </source>
</evidence>